<dbReference type="SUPFAM" id="SSF50891">
    <property type="entry name" value="Cyclophilin-like"/>
    <property type="match status" value="1"/>
</dbReference>
<dbReference type="PROSITE" id="PS50097">
    <property type="entry name" value="BTB"/>
    <property type="match status" value="1"/>
</dbReference>
<gene>
    <name evidence="1" type="primary">WBGene00103578</name>
</gene>
<dbReference type="InterPro" id="IPR002130">
    <property type="entry name" value="Cyclophilin-type_PPIase_dom"/>
</dbReference>
<dbReference type="SUPFAM" id="SSF49785">
    <property type="entry name" value="Galactose-binding domain-like"/>
    <property type="match status" value="2"/>
</dbReference>
<dbReference type="Gene3D" id="1.25.40.420">
    <property type="match status" value="1"/>
</dbReference>
<dbReference type="SUPFAM" id="SSF54695">
    <property type="entry name" value="POZ domain"/>
    <property type="match status" value="1"/>
</dbReference>
<dbReference type="GO" id="GO:0048512">
    <property type="term" value="P:circadian behavior"/>
    <property type="evidence" value="ECO:0000318"/>
    <property type="project" value="GO_Central"/>
</dbReference>
<dbReference type="PROSITE" id="PS50072">
    <property type="entry name" value="CSA_PPIASE_2"/>
    <property type="match status" value="1"/>
</dbReference>
<dbReference type="Pfam" id="PF00651">
    <property type="entry name" value="BTB"/>
    <property type="match status" value="1"/>
</dbReference>
<dbReference type="Proteomes" id="UP000005239">
    <property type="component" value="Unassembled WGS sequence"/>
</dbReference>
<reference evidence="2" key="1">
    <citation type="journal article" date="2008" name="Nat. Genet.">
        <title>The Pristionchus pacificus genome provides a unique perspective on nematode lifestyle and parasitism.</title>
        <authorList>
            <person name="Dieterich C."/>
            <person name="Clifton S.W."/>
            <person name="Schuster L.N."/>
            <person name="Chinwalla A."/>
            <person name="Delehaunty K."/>
            <person name="Dinkelacker I."/>
            <person name="Fulton L."/>
            <person name="Fulton R."/>
            <person name="Godfrey J."/>
            <person name="Minx P."/>
            <person name="Mitreva M."/>
            <person name="Roeseler W."/>
            <person name="Tian H."/>
            <person name="Witte H."/>
            <person name="Yang S.P."/>
            <person name="Wilson R.K."/>
            <person name="Sommer R.J."/>
        </authorList>
    </citation>
    <scope>NUCLEOTIDE SEQUENCE [LARGE SCALE GENOMIC DNA]</scope>
    <source>
        <strain evidence="2">PS312</strain>
    </source>
</reference>
<sequence length="829" mass="94210">MQRVYVLYLVMSAFRGEDVSFSQPNNIVHEPIHPHESIIHTEELSEHYNNLFLSTELSDVTLIVEGKSLPGHKVILAARSKYFRCLFFGGMREEKEDVIELKETPLEAFTDFLKYIYTGRLCLHGMKDERILDILMLANRCDFQRLQDDIALFFRKTLNTCNVCTVLHASQLYSLPKLTEDCFVFADKNASDILLSQAFLSLSASAIEELIIRDSFCAREIEIFKAICKWNEARPEETSQSLSSLVSRLRLPLISLDELLNIVRPSGLIASDVILDAIKEQCEITSSNLTHRGFLSPDVNVATSRNAQVLTGESPSALFLSPESNQMLSQDGDRIFTRHNIEEDTEGIVIELFNSSIINKIVLGLWADRETRMYSYYVEVSVDRKDWARIIDHTKYLCRSRQILLFPQRAVKFIRIVGTHNSLNRFFHLVHLEALFTTEQFNVDPITKLTIPSNNVASIDRNALVIEGVSRDRNALISGISHYDWDEGYTCHQLGSGSITVQLPQPYLVSSIKLLLWDCDERNYSFYIEVSVNQVQWKRVVDRVSQDCRSWQYAEFPPEPVVFIRIVGTANSANEVFHCVHLECPSSPSIPQDHSLDPTLPLHNLQKSIMQDHLYILLSLFSVVKCHRVMGTRSKPIERCSKGGAKGGRVSVSQSMTSTVFFDLVAGDEKIGRLVFELNSSVCPKTCENFRLLCTGEKGFGYKNNLFFRIIPGFVACSGDFETNNKTREGGKSIFDQKYFEDENFNLTHNGRGLLGMDNYGWPNTNSSRFYVTFGETPWMDGYHVVFGRLIDGFDVLDLLEKEGTLMGNGVQKGIPKRDVRIIDCGELL</sequence>
<dbReference type="GO" id="GO:0003755">
    <property type="term" value="F:peptidyl-prolyl cis-trans isomerase activity"/>
    <property type="evidence" value="ECO:0007669"/>
    <property type="project" value="InterPro"/>
</dbReference>
<dbReference type="InterPro" id="IPR011333">
    <property type="entry name" value="SKP1/BTB/POZ_sf"/>
</dbReference>
<dbReference type="Gene3D" id="2.40.100.10">
    <property type="entry name" value="Cyclophilin-like"/>
    <property type="match status" value="1"/>
</dbReference>
<dbReference type="InterPro" id="IPR000210">
    <property type="entry name" value="BTB/POZ_dom"/>
</dbReference>
<dbReference type="EnsemblMetazoa" id="PPA14024.1">
    <property type="protein sequence ID" value="PPA14024.1"/>
    <property type="gene ID" value="WBGene00103578"/>
</dbReference>
<reference evidence="1" key="2">
    <citation type="submission" date="2022-06" db="UniProtKB">
        <authorList>
            <consortium name="EnsemblMetazoa"/>
        </authorList>
    </citation>
    <scope>IDENTIFICATION</scope>
    <source>
        <strain evidence="1">PS312</strain>
    </source>
</reference>
<dbReference type="InterPro" id="IPR029000">
    <property type="entry name" value="Cyclophilin-like_dom_sf"/>
</dbReference>
<dbReference type="AlphaFoldDB" id="A0A2A6CRZ6"/>
<dbReference type="PANTHER" id="PTHR46306">
    <property type="entry name" value="BTB/POZ DOMAIN-CONTAINING PROTEIN 9"/>
    <property type="match status" value="1"/>
</dbReference>
<dbReference type="GO" id="GO:0008344">
    <property type="term" value="P:adult locomotory behavior"/>
    <property type="evidence" value="ECO:0000318"/>
    <property type="project" value="GO_Central"/>
</dbReference>
<dbReference type="InterPro" id="IPR008979">
    <property type="entry name" value="Galactose-bd-like_sf"/>
</dbReference>
<name>A0A2A6CRZ6_PRIPA</name>
<evidence type="ECO:0000313" key="1">
    <source>
        <dbReference type="EnsemblMetazoa" id="PPA14024.1"/>
    </source>
</evidence>
<dbReference type="Gene3D" id="2.60.120.260">
    <property type="entry name" value="Galactose-binding domain-like"/>
    <property type="match status" value="2"/>
</dbReference>
<dbReference type="PRINTS" id="PR00153">
    <property type="entry name" value="CSAPPISMRASE"/>
</dbReference>
<dbReference type="Pfam" id="PF00160">
    <property type="entry name" value="Pro_isomerase"/>
    <property type="match status" value="1"/>
</dbReference>
<accession>A0A8R1UBC0</accession>
<dbReference type="PANTHER" id="PTHR46306:SF1">
    <property type="entry name" value="BTB_POZ DOMAIN-CONTAINING PROTEIN 9"/>
    <property type="match status" value="1"/>
</dbReference>
<dbReference type="Gene3D" id="3.30.710.10">
    <property type="entry name" value="Potassium Channel Kv1.1, Chain A"/>
    <property type="match status" value="1"/>
</dbReference>
<dbReference type="FunFam" id="2.60.120.260:FF:000051">
    <property type="entry name" value="BTB/POZ domain-containing protein 9"/>
    <property type="match status" value="1"/>
</dbReference>
<dbReference type="Pfam" id="PF07707">
    <property type="entry name" value="BACK"/>
    <property type="match status" value="1"/>
</dbReference>
<keyword evidence="2" id="KW-1185">Reference proteome</keyword>
<dbReference type="InterPro" id="IPR052407">
    <property type="entry name" value="BTB_POZ_domain_cont_9"/>
</dbReference>
<proteinExistence type="predicted"/>
<evidence type="ECO:0000313" key="2">
    <source>
        <dbReference type="Proteomes" id="UP000005239"/>
    </source>
</evidence>
<dbReference type="GO" id="GO:0050804">
    <property type="term" value="P:modulation of chemical synaptic transmission"/>
    <property type="evidence" value="ECO:0000318"/>
    <property type="project" value="GO_Central"/>
</dbReference>
<dbReference type="FunFam" id="2.40.100.10:FF:000076">
    <property type="entry name" value="Peptidyl-prolyl cis-trans isomerase"/>
    <property type="match status" value="1"/>
</dbReference>
<accession>A0A2A6CRZ6</accession>
<dbReference type="SMART" id="SM00875">
    <property type="entry name" value="BACK"/>
    <property type="match status" value="1"/>
</dbReference>
<dbReference type="SMART" id="SM00225">
    <property type="entry name" value="BTB"/>
    <property type="match status" value="1"/>
</dbReference>
<dbReference type="FunFam" id="1.25.40.420:FF:000005">
    <property type="entry name" value="BTB/POZ domain-containing protein 9"/>
    <property type="match status" value="1"/>
</dbReference>
<organism evidence="1 2">
    <name type="scientific">Pristionchus pacificus</name>
    <name type="common">Parasitic nematode worm</name>
    <dbReference type="NCBI Taxonomy" id="54126"/>
    <lineage>
        <taxon>Eukaryota</taxon>
        <taxon>Metazoa</taxon>
        <taxon>Ecdysozoa</taxon>
        <taxon>Nematoda</taxon>
        <taxon>Chromadorea</taxon>
        <taxon>Rhabditida</taxon>
        <taxon>Rhabditina</taxon>
        <taxon>Diplogasteromorpha</taxon>
        <taxon>Diplogasteroidea</taxon>
        <taxon>Neodiplogasteridae</taxon>
        <taxon>Pristionchus</taxon>
    </lineage>
</organism>
<dbReference type="GO" id="GO:0005737">
    <property type="term" value="C:cytoplasm"/>
    <property type="evidence" value="ECO:0000318"/>
    <property type="project" value="GO_Central"/>
</dbReference>
<dbReference type="InterPro" id="IPR011705">
    <property type="entry name" value="BACK"/>
</dbReference>
<protein>
    <submittedName>
        <fullName evidence="1">Hpo-9</fullName>
    </submittedName>
</protein>